<gene>
    <name evidence="2" type="ORF">GYMLUDRAFT_247568</name>
</gene>
<sequence>MAWDTSELYTKRVIIPKSHQEQIELASGMMDAINKVLDDIALIIQYGTMEHKIIFRKMNNLTLGNEESFEALSNKVAAFNKSKWKVVLHLGSDQLSKELECFIQLLKITTFRTIWVQLKVHNLNIPPDTAEERDNGWLDQPNTHKNNQGILCLQEAKSSGVGNALAGARPSKTSKEVQTDISLSI</sequence>
<accession>A0A0D0B125</accession>
<dbReference type="HOGENOM" id="CLU_1461481_0_0_1"/>
<organism evidence="2 3">
    <name type="scientific">Collybiopsis luxurians FD-317 M1</name>
    <dbReference type="NCBI Taxonomy" id="944289"/>
    <lineage>
        <taxon>Eukaryota</taxon>
        <taxon>Fungi</taxon>
        <taxon>Dikarya</taxon>
        <taxon>Basidiomycota</taxon>
        <taxon>Agaricomycotina</taxon>
        <taxon>Agaricomycetes</taxon>
        <taxon>Agaricomycetidae</taxon>
        <taxon>Agaricales</taxon>
        <taxon>Marasmiineae</taxon>
        <taxon>Omphalotaceae</taxon>
        <taxon>Collybiopsis</taxon>
        <taxon>Collybiopsis luxurians</taxon>
    </lineage>
</organism>
<evidence type="ECO:0000256" key="1">
    <source>
        <dbReference type="SAM" id="MobiDB-lite"/>
    </source>
</evidence>
<name>A0A0D0B125_9AGAR</name>
<reference evidence="2 3" key="1">
    <citation type="submission" date="2014-04" db="EMBL/GenBank/DDBJ databases">
        <title>Evolutionary Origins and Diversification of the Mycorrhizal Mutualists.</title>
        <authorList>
            <consortium name="DOE Joint Genome Institute"/>
            <consortium name="Mycorrhizal Genomics Consortium"/>
            <person name="Kohler A."/>
            <person name="Kuo A."/>
            <person name="Nagy L.G."/>
            <person name="Floudas D."/>
            <person name="Copeland A."/>
            <person name="Barry K.W."/>
            <person name="Cichocki N."/>
            <person name="Veneault-Fourrey C."/>
            <person name="LaButti K."/>
            <person name="Lindquist E.A."/>
            <person name="Lipzen A."/>
            <person name="Lundell T."/>
            <person name="Morin E."/>
            <person name="Murat C."/>
            <person name="Riley R."/>
            <person name="Ohm R."/>
            <person name="Sun H."/>
            <person name="Tunlid A."/>
            <person name="Henrissat B."/>
            <person name="Grigoriev I.V."/>
            <person name="Hibbett D.S."/>
            <person name="Martin F."/>
        </authorList>
    </citation>
    <scope>NUCLEOTIDE SEQUENCE [LARGE SCALE GENOMIC DNA]</scope>
    <source>
        <strain evidence="2 3">FD-317 M1</strain>
    </source>
</reference>
<proteinExistence type="predicted"/>
<dbReference type="AlphaFoldDB" id="A0A0D0B125"/>
<feature type="region of interest" description="Disordered" evidence="1">
    <location>
        <begin position="163"/>
        <end position="185"/>
    </location>
</feature>
<evidence type="ECO:0000313" key="2">
    <source>
        <dbReference type="EMBL" id="KIK56785.1"/>
    </source>
</evidence>
<keyword evidence="3" id="KW-1185">Reference proteome</keyword>
<evidence type="ECO:0000313" key="3">
    <source>
        <dbReference type="Proteomes" id="UP000053593"/>
    </source>
</evidence>
<dbReference type="EMBL" id="KN834795">
    <property type="protein sequence ID" value="KIK56785.1"/>
    <property type="molecule type" value="Genomic_DNA"/>
</dbReference>
<dbReference type="Proteomes" id="UP000053593">
    <property type="component" value="Unassembled WGS sequence"/>
</dbReference>
<protein>
    <submittedName>
        <fullName evidence="2">Uncharacterized protein</fullName>
    </submittedName>
</protein>